<dbReference type="SUPFAM" id="SSF53649">
    <property type="entry name" value="Alkaline phosphatase-like"/>
    <property type="match status" value="1"/>
</dbReference>
<dbReference type="AlphaFoldDB" id="A0A0F9Q375"/>
<dbReference type="Gene3D" id="3.40.720.10">
    <property type="entry name" value="Alkaline Phosphatase, subunit A"/>
    <property type="match status" value="1"/>
</dbReference>
<gene>
    <name evidence="1" type="ORF">LCGC14_0823960</name>
</gene>
<name>A0A0F9Q375_9ZZZZ</name>
<sequence>MGKNKKKLVIIGLDCASPKTMFKDFLNDCPNIKIMLEHGVHGKLRTCDPPITIPAWMVMSTGKKAGTLGLYGFRHRKGNSYDDFWIATSYNIKEPKVWDIIAEKGLRSCILGLPPSYPVQPINGCLVSGFITPDITSNYTYPPELKDEIKKHVGNYILDANFRIEDKTSLLREIYEMTKIHFKTVKYLMKNKNWDYFKFVIIGLDRFHHAFWKYYDKNHSKYKPGNQFEGEMRRFYQYLDHEIGEILDLLSENTITMIVSDHGAKAMKGLICVNMNHQVV</sequence>
<comment type="caution">
    <text evidence="1">The sequence shown here is derived from an EMBL/GenBank/DDBJ whole genome shotgun (WGS) entry which is preliminary data.</text>
</comment>
<evidence type="ECO:0008006" key="2">
    <source>
        <dbReference type="Google" id="ProtNLM"/>
    </source>
</evidence>
<accession>A0A0F9Q375</accession>
<evidence type="ECO:0000313" key="1">
    <source>
        <dbReference type="EMBL" id="KKN31437.1"/>
    </source>
</evidence>
<reference evidence="1" key="1">
    <citation type="journal article" date="2015" name="Nature">
        <title>Complex archaea that bridge the gap between prokaryotes and eukaryotes.</title>
        <authorList>
            <person name="Spang A."/>
            <person name="Saw J.H."/>
            <person name="Jorgensen S.L."/>
            <person name="Zaremba-Niedzwiedzka K."/>
            <person name="Martijn J."/>
            <person name="Lind A.E."/>
            <person name="van Eijk R."/>
            <person name="Schleper C."/>
            <person name="Guy L."/>
            <person name="Ettema T.J."/>
        </authorList>
    </citation>
    <scope>NUCLEOTIDE SEQUENCE</scope>
</reference>
<dbReference type="Pfam" id="PF01663">
    <property type="entry name" value="Phosphodiest"/>
    <property type="match status" value="1"/>
</dbReference>
<dbReference type="EMBL" id="LAZR01002328">
    <property type="protein sequence ID" value="KKN31437.1"/>
    <property type="molecule type" value="Genomic_DNA"/>
</dbReference>
<proteinExistence type="predicted"/>
<protein>
    <recommendedName>
        <fullName evidence="2">Nucleotide pyrophosphatase</fullName>
    </recommendedName>
</protein>
<dbReference type="InterPro" id="IPR017850">
    <property type="entry name" value="Alkaline_phosphatase_core_sf"/>
</dbReference>
<organism evidence="1">
    <name type="scientific">marine sediment metagenome</name>
    <dbReference type="NCBI Taxonomy" id="412755"/>
    <lineage>
        <taxon>unclassified sequences</taxon>
        <taxon>metagenomes</taxon>
        <taxon>ecological metagenomes</taxon>
    </lineage>
</organism>
<dbReference type="InterPro" id="IPR002591">
    <property type="entry name" value="Phosphodiest/P_Trfase"/>
</dbReference>